<name>A0A8J9X0G6_PHATR</name>
<evidence type="ECO:0000313" key="4">
    <source>
        <dbReference type="EMBL" id="CAG9276305.1"/>
    </source>
</evidence>
<dbReference type="AlphaFoldDB" id="A0A8J9X0G6"/>
<feature type="domain" description="ATPase F1/V1/A1 complex alpha/beta subunit nucleotide-binding" evidence="3">
    <location>
        <begin position="252"/>
        <end position="440"/>
    </location>
</feature>
<dbReference type="Pfam" id="PF00006">
    <property type="entry name" value="ATP-synt_ab"/>
    <property type="match status" value="1"/>
</dbReference>
<proteinExistence type="inferred from homology"/>
<evidence type="ECO:0000259" key="3">
    <source>
        <dbReference type="Pfam" id="PF00006"/>
    </source>
</evidence>
<dbReference type="PANTHER" id="PTHR48082">
    <property type="entry name" value="ATP SYNTHASE SUBUNIT ALPHA, MITOCHONDRIAL"/>
    <property type="match status" value="1"/>
</dbReference>
<dbReference type="SUPFAM" id="SSF52540">
    <property type="entry name" value="P-loop containing nucleoside triphosphate hydrolases"/>
    <property type="match status" value="1"/>
</dbReference>
<accession>A0A8J9X0G6</accession>
<organism evidence="4">
    <name type="scientific">Phaeodactylum tricornutum</name>
    <name type="common">Diatom</name>
    <dbReference type="NCBI Taxonomy" id="2850"/>
    <lineage>
        <taxon>Eukaryota</taxon>
        <taxon>Sar</taxon>
        <taxon>Stramenopiles</taxon>
        <taxon>Ochrophyta</taxon>
        <taxon>Bacillariophyta</taxon>
        <taxon>Bacillariophyceae</taxon>
        <taxon>Bacillariophycidae</taxon>
        <taxon>Naviculales</taxon>
        <taxon>Phaeodactylaceae</taxon>
        <taxon>Phaeodactylum</taxon>
    </lineage>
</organism>
<feature type="signal peptide" evidence="2">
    <location>
        <begin position="1"/>
        <end position="29"/>
    </location>
</feature>
<dbReference type="InterPro" id="IPR027417">
    <property type="entry name" value="P-loop_NTPase"/>
</dbReference>
<dbReference type="EMBL" id="OU594942">
    <property type="protein sequence ID" value="CAG9276305.1"/>
    <property type="molecule type" value="Genomic_DNA"/>
</dbReference>
<comment type="similarity">
    <text evidence="1">Belongs to the ATPase alpha/beta chains family.</text>
</comment>
<sequence>MKFHRGALSVVWASSLVTTLPSVIVPAQAWIPHAQRVSRPIARGVLSVSSGTSRAYSWLTATVLADDNVSSSSNADGRSGTTQPALGHEIAQGTIVSAFPGGLTAVHIDDSWTSTDEADAVPSSVEAVSVATPKVSKPVTVTAAGDLLGMHVGFPNGSVGVVVAHRPPVVFVYNDDDLASKDGPVKVFDSRATVTLSEQAKVVDVFGRYAVKGEESTSNDQKLEKGAKERVMFAPIPQVKDIALINTPMLTGITMVDALAPIGRGQNMLVIGHDVHDMRGLATDFLQTQLRDNAGVQCVYAAIQDPKDVQQRLQRAGLDDQVHVVIPTLRAKGKDPASKAAEAVAMAGTACAIAESYALDQGKHAVVVIDTIDLHKTLWDATTRVLVDVFGVDAVVEGDRNGAASSEMRAFYSSLIQRAGQYNQRRGGGSVTLVLLTSIPPANADETTVFEETEFASSNDKVKTRIQMLVSKKIPLTVANLQKIGNSHIPSASEGQRRLVLQHVDDLISMSDGQIWFDERLQAAGQSPPMDPQRSVTRIGIGADTPSRADAPALRRIVERLRLDLSQAASMDGADVTSKASQSQIRKQQALLLAMYQPAGAGGRRLSESCTAVLAASEGYLDQAVDHGALAGTQQGRDVVQALLEHVNAVSPASMREIDSSLDINTETRRDLTDAIASHF</sequence>
<dbReference type="InterPro" id="IPR000194">
    <property type="entry name" value="ATPase_F1/V1/A1_a/bsu_nucl-bd"/>
</dbReference>
<gene>
    <name evidence="4" type="ORF">PTTT1_LOCUS320</name>
</gene>
<dbReference type="GO" id="GO:0046933">
    <property type="term" value="F:proton-transporting ATP synthase activity, rotational mechanism"/>
    <property type="evidence" value="ECO:0007669"/>
    <property type="project" value="InterPro"/>
</dbReference>
<dbReference type="GO" id="GO:0043531">
    <property type="term" value="F:ADP binding"/>
    <property type="evidence" value="ECO:0007669"/>
    <property type="project" value="TreeGrafter"/>
</dbReference>
<dbReference type="GO" id="GO:0045259">
    <property type="term" value="C:proton-transporting ATP synthase complex"/>
    <property type="evidence" value="ECO:0007669"/>
    <property type="project" value="InterPro"/>
</dbReference>
<protein>
    <recommendedName>
        <fullName evidence="3">ATPase F1/V1/A1 complex alpha/beta subunit nucleotide-binding domain-containing protein</fullName>
    </recommendedName>
</protein>
<feature type="chain" id="PRO_5035433265" description="ATPase F1/V1/A1 complex alpha/beta subunit nucleotide-binding domain-containing protein" evidence="2">
    <location>
        <begin position="30"/>
        <end position="680"/>
    </location>
</feature>
<keyword evidence="2" id="KW-0732">Signal</keyword>
<dbReference type="PANTHER" id="PTHR48082:SF2">
    <property type="entry name" value="ATP SYNTHASE SUBUNIT ALPHA, MITOCHONDRIAL"/>
    <property type="match status" value="1"/>
</dbReference>
<reference evidence="4" key="1">
    <citation type="submission" date="2022-02" db="EMBL/GenBank/DDBJ databases">
        <authorList>
            <person name="Giguere J D."/>
        </authorList>
    </citation>
    <scope>NUCLEOTIDE SEQUENCE</scope>
    <source>
        <strain evidence="4">CCAP 1055/1</strain>
    </source>
</reference>
<dbReference type="InterPro" id="IPR005294">
    <property type="entry name" value="ATP_synth_F1_asu"/>
</dbReference>
<dbReference type="Proteomes" id="UP000836788">
    <property type="component" value="Chromosome 1"/>
</dbReference>
<dbReference type="GO" id="GO:0005524">
    <property type="term" value="F:ATP binding"/>
    <property type="evidence" value="ECO:0007669"/>
    <property type="project" value="InterPro"/>
</dbReference>
<evidence type="ECO:0000256" key="2">
    <source>
        <dbReference type="SAM" id="SignalP"/>
    </source>
</evidence>
<evidence type="ECO:0000256" key="1">
    <source>
        <dbReference type="ARBA" id="ARBA00008936"/>
    </source>
</evidence>
<dbReference type="Gene3D" id="3.40.50.300">
    <property type="entry name" value="P-loop containing nucleotide triphosphate hydrolases"/>
    <property type="match status" value="1"/>
</dbReference>